<feature type="chain" id="PRO_5046346356" evidence="1">
    <location>
        <begin position="26"/>
        <end position="89"/>
    </location>
</feature>
<evidence type="ECO:0000256" key="1">
    <source>
        <dbReference type="SAM" id="SignalP"/>
    </source>
</evidence>
<keyword evidence="1" id="KW-0732">Signal</keyword>
<reference evidence="2" key="1">
    <citation type="journal article" date="2021" name="Int. J. Syst. Evol. Microbiol.">
        <title>Bradyrhizobium septentrionale sp. nov. (sv. septentrionale) and Bradyrhizobium quebecense sp. nov. (sv. septentrionale) associated with legumes native to Canada possess rearranged symbiosis genes and numerous insertion sequences.</title>
        <authorList>
            <person name="Bromfield E.S.P."/>
            <person name="Cloutier S."/>
        </authorList>
    </citation>
    <scope>NUCLEOTIDE SEQUENCE</scope>
    <source>
        <strain evidence="2">12S5</strain>
    </source>
</reference>
<dbReference type="RefSeq" id="WP_207830621.1">
    <property type="nucleotide sequence ID" value="NZ_CP088282.1"/>
</dbReference>
<comment type="caution">
    <text evidence="2">The sequence shown here is derived from an EMBL/GenBank/DDBJ whole genome shotgun (WGS) entry which is preliminary data.</text>
</comment>
<accession>A0ABS3MAV8</accession>
<sequence length="89" mass="9309">MSINKCLLAFSILAPLVVASATAQAGLTASDRRYLPNEAAETAPAGTVAVQRDPMSAFGYDQGAAHLRPASVPDAARTPWRYHGGPKSQ</sequence>
<dbReference type="Proteomes" id="UP000692816">
    <property type="component" value="Unassembled WGS sequence"/>
</dbReference>
<organism evidence="2 3">
    <name type="scientific">Bradyrhizobium quebecense</name>
    <dbReference type="NCBI Taxonomy" id="2748629"/>
    <lineage>
        <taxon>Bacteria</taxon>
        <taxon>Pseudomonadati</taxon>
        <taxon>Pseudomonadota</taxon>
        <taxon>Alphaproteobacteria</taxon>
        <taxon>Hyphomicrobiales</taxon>
        <taxon>Nitrobacteraceae</taxon>
        <taxon>Bradyrhizobium</taxon>
    </lineage>
</organism>
<protein>
    <submittedName>
        <fullName evidence="2">Uncharacterized protein</fullName>
    </submittedName>
</protein>
<keyword evidence="3" id="KW-1185">Reference proteome</keyword>
<name>A0ABS3MAV8_9BRAD</name>
<evidence type="ECO:0000313" key="3">
    <source>
        <dbReference type="Proteomes" id="UP000692816"/>
    </source>
</evidence>
<evidence type="ECO:0000313" key="2">
    <source>
        <dbReference type="EMBL" id="MBO1428606.1"/>
    </source>
</evidence>
<dbReference type="EMBL" id="JAGEPA010000001">
    <property type="protein sequence ID" value="MBO1428606.1"/>
    <property type="molecule type" value="Genomic_DNA"/>
</dbReference>
<proteinExistence type="predicted"/>
<gene>
    <name evidence="2" type="ORF">J4P68_04080</name>
</gene>
<feature type="signal peptide" evidence="1">
    <location>
        <begin position="1"/>
        <end position="25"/>
    </location>
</feature>